<dbReference type="Gene3D" id="1.20.58.340">
    <property type="entry name" value="Magnesium transport protein CorA, transmembrane region"/>
    <property type="match status" value="1"/>
</dbReference>
<dbReference type="Proteomes" id="UP001144673">
    <property type="component" value="Chromosome 1"/>
</dbReference>
<dbReference type="GO" id="GO:0046873">
    <property type="term" value="F:metal ion transmembrane transporter activity"/>
    <property type="evidence" value="ECO:0007669"/>
    <property type="project" value="InterPro"/>
</dbReference>
<comment type="subcellular location">
    <subcellularLocation>
        <location evidence="1">Membrane</location>
        <topology evidence="1">Multi-pass membrane protein</topology>
    </subcellularLocation>
</comment>
<keyword evidence="8" id="KW-1185">Reference proteome</keyword>
<accession>A0A9W8QS97</accession>
<dbReference type="Pfam" id="PF01544">
    <property type="entry name" value="CorA"/>
    <property type="match status" value="1"/>
</dbReference>
<dbReference type="InterPro" id="IPR045863">
    <property type="entry name" value="CorA_TM1_TM2"/>
</dbReference>
<dbReference type="AlphaFoldDB" id="A0A9W8QS97"/>
<dbReference type="InterPro" id="IPR058257">
    <property type="entry name" value="CorA-like_dom"/>
</dbReference>
<evidence type="ECO:0000313" key="7">
    <source>
        <dbReference type="EMBL" id="KAJ4165544.1"/>
    </source>
</evidence>
<keyword evidence="3 5" id="KW-1133">Transmembrane helix</keyword>
<evidence type="ECO:0000313" key="8">
    <source>
        <dbReference type="Proteomes" id="UP001144673"/>
    </source>
</evidence>
<evidence type="ECO:0000256" key="5">
    <source>
        <dbReference type="SAM" id="Phobius"/>
    </source>
</evidence>
<evidence type="ECO:0000256" key="1">
    <source>
        <dbReference type="ARBA" id="ARBA00004141"/>
    </source>
</evidence>
<gene>
    <name evidence="7" type="ORF">LMH87_007174</name>
</gene>
<sequence length="494" mass="56066">MKYHSVAHCSEAFNLHQLFPAYKIRSNITLYCFFFWLVFQATISPIHNMASSVADECCVTSLKEPVQILSLAAAPSSQQSSSDFKLFSDNTSLDKYLSGSAAQNYSCRFISICQRNSWRPLQVTSSMLSLIIDKHGFSSNIRDLTSCYYTKNNDLEDSFCAPFTLSTDGPWTEVLYTIRYPEFKESENEWSIRQTGVCHRINTQARQSIVLLLGPKPNSKSHATFYDFLTTASNHYTGNTWFALHDALLKAHLPAWRSFNKACEAEFLPISNATFAIYIDEPLRVGYDQLSALSSLEARFLKITSLVSSTTELINELVDFLHTFPDVVNDQRRQHSIVNSLKNHRRSCASYLQSATFLKERVQAASQLLANTLSFRDQVIANEQNGNMLQLNKSAVFITTLTLIYAPASFVATFFGMNFFAMDQPNSRIVCTVMIWIYIVATFTLTIVTVIFYYWLLRHDGVLFGRLAPKVPVKDWTGFVRRLTKLDNSAQTKA</sequence>
<feature type="transmembrane region" description="Helical" evidence="5">
    <location>
        <begin position="395"/>
        <end position="415"/>
    </location>
</feature>
<evidence type="ECO:0000256" key="2">
    <source>
        <dbReference type="ARBA" id="ARBA00022692"/>
    </source>
</evidence>
<organism evidence="7 8">
    <name type="scientific">Akanthomyces muscarius</name>
    <name type="common">Entomopathogenic fungus</name>
    <name type="synonym">Lecanicillium muscarium</name>
    <dbReference type="NCBI Taxonomy" id="2231603"/>
    <lineage>
        <taxon>Eukaryota</taxon>
        <taxon>Fungi</taxon>
        <taxon>Dikarya</taxon>
        <taxon>Ascomycota</taxon>
        <taxon>Pezizomycotina</taxon>
        <taxon>Sordariomycetes</taxon>
        <taxon>Hypocreomycetidae</taxon>
        <taxon>Hypocreales</taxon>
        <taxon>Cordycipitaceae</taxon>
        <taxon>Akanthomyces</taxon>
    </lineage>
</organism>
<protein>
    <recommendedName>
        <fullName evidence="6">CorA-like transporter domain-containing protein</fullName>
    </recommendedName>
</protein>
<feature type="transmembrane region" description="Helical" evidence="5">
    <location>
        <begin position="435"/>
        <end position="456"/>
    </location>
</feature>
<feature type="transmembrane region" description="Helical" evidence="5">
    <location>
        <begin position="28"/>
        <end position="46"/>
    </location>
</feature>
<evidence type="ECO:0000256" key="3">
    <source>
        <dbReference type="ARBA" id="ARBA00022989"/>
    </source>
</evidence>
<dbReference type="KEGG" id="amus:LMH87_007174"/>
<evidence type="ECO:0000256" key="4">
    <source>
        <dbReference type="ARBA" id="ARBA00023136"/>
    </source>
</evidence>
<proteinExistence type="predicted"/>
<keyword evidence="2 5" id="KW-0812">Transmembrane</keyword>
<feature type="domain" description="CorA-like transporter" evidence="6">
    <location>
        <begin position="64"/>
        <end position="211"/>
    </location>
</feature>
<dbReference type="EMBL" id="JAJHUN010000001">
    <property type="protein sequence ID" value="KAJ4165544.1"/>
    <property type="molecule type" value="Genomic_DNA"/>
</dbReference>
<dbReference type="Pfam" id="PF26616">
    <property type="entry name" value="CorA-like"/>
    <property type="match status" value="1"/>
</dbReference>
<reference evidence="7" key="1">
    <citation type="journal article" date="2023" name="Access Microbiol">
        <title>De-novo genome assembly for Akanthomyces muscarius, a biocontrol agent of insect agricultural pests.</title>
        <authorList>
            <person name="Erdos Z."/>
            <person name="Studholme D.J."/>
            <person name="Raymond B."/>
            <person name="Sharma M."/>
        </authorList>
    </citation>
    <scope>NUCLEOTIDE SEQUENCE</scope>
    <source>
        <strain evidence="7">Ve6</strain>
    </source>
</reference>
<dbReference type="SUPFAM" id="SSF144083">
    <property type="entry name" value="Magnesium transport protein CorA, transmembrane region"/>
    <property type="match status" value="1"/>
</dbReference>
<evidence type="ECO:0000259" key="6">
    <source>
        <dbReference type="Pfam" id="PF26616"/>
    </source>
</evidence>
<name>A0A9W8QS97_AKAMU</name>
<dbReference type="RefSeq" id="XP_056060459.1">
    <property type="nucleotide sequence ID" value="XM_056192218.1"/>
</dbReference>
<dbReference type="GO" id="GO:0016020">
    <property type="term" value="C:membrane"/>
    <property type="evidence" value="ECO:0007669"/>
    <property type="project" value="UniProtKB-SubCell"/>
</dbReference>
<keyword evidence="4 5" id="KW-0472">Membrane</keyword>
<comment type="caution">
    <text evidence="7">The sequence shown here is derived from an EMBL/GenBank/DDBJ whole genome shotgun (WGS) entry which is preliminary data.</text>
</comment>
<dbReference type="InterPro" id="IPR002523">
    <property type="entry name" value="MgTranspt_CorA/ZnTranspt_ZntB"/>
</dbReference>
<dbReference type="GeneID" id="80894333"/>